<reference evidence="1 2" key="1">
    <citation type="submission" date="2024-11" db="EMBL/GenBank/DDBJ databases">
        <title>Adaptive evolution of stress response genes in parasites aligns with host niche diversity.</title>
        <authorList>
            <person name="Hahn C."/>
            <person name="Resl P."/>
        </authorList>
    </citation>
    <scope>NUCLEOTIDE SEQUENCE [LARGE SCALE GENOMIC DNA]</scope>
    <source>
        <strain evidence="1">EGGRZ-B1_66</strain>
        <tissue evidence="1">Body</tissue>
    </source>
</reference>
<name>A0ABD2Q1R3_9PLAT</name>
<gene>
    <name evidence="1" type="ORF">Ciccas_009349</name>
</gene>
<organism evidence="1 2">
    <name type="scientific">Cichlidogyrus casuarinus</name>
    <dbReference type="NCBI Taxonomy" id="1844966"/>
    <lineage>
        <taxon>Eukaryota</taxon>
        <taxon>Metazoa</taxon>
        <taxon>Spiralia</taxon>
        <taxon>Lophotrochozoa</taxon>
        <taxon>Platyhelminthes</taxon>
        <taxon>Monogenea</taxon>
        <taxon>Monopisthocotylea</taxon>
        <taxon>Dactylogyridea</taxon>
        <taxon>Ancyrocephalidae</taxon>
        <taxon>Cichlidogyrus</taxon>
    </lineage>
</organism>
<keyword evidence="2" id="KW-1185">Reference proteome</keyword>
<protein>
    <submittedName>
        <fullName evidence="1">Uncharacterized protein</fullName>
    </submittedName>
</protein>
<evidence type="ECO:0000313" key="1">
    <source>
        <dbReference type="EMBL" id="KAL3312066.1"/>
    </source>
</evidence>
<accession>A0ABD2Q1R3</accession>
<evidence type="ECO:0000313" key="2">
    <source>
        <dbReference type="Proteomes" id="UP001626550"/>
    </source>
</evidence>
<sequence>MIPRTPRSASKKLPFAKNNEFAKINHIGQPKKPVGKETRLNIQAISSLDAELDAINLTSSQINPNSKFTPPDVSLTAILSDLEDVPVEQMDLSQKTRERLTNYKRERAVVLIQKWWRRHHKRRQLAEAALQRLLKEAKKPVQLEPKPRKSKTPEPLVIEDDLDLEDIGSSKETAIHDCASFNTEEFMDISLDEKIENLKISSPQVHLVDQTTKIPRINVDNRTERWVKMVNEVDQLLKSQPDPQAYNLRRHSVFSLDTHLVPRTTPFKCTLLKTKRPLTASSRRPRKLVIKLGIHVKKR</sequence>
<dbReference type="AlphaFoldDB" id="A0ABD2Q1R3"/>
<dbReference type="EMBL" id="JBJKFK010001879">
    <property type="protein sequence ID" value="KAL3312066.1"/>
    <property type="molecule type" value="Genomic_DNA"/>
</dbReference>
<proteinExistence type="predicted"/>
<dbReference type="Proteomes" id="UP001626550">
    <property type="component" value="Unassembled WGS sequence"/>
</dbReference>
<comment type="caution">
    <text evidence="1">The sequence shown here is derived from an EMBL/GenBank/DDBJ whole genome shotgun (WGS) entry which is preliminary data.</text>
</comment>